<comment type="similarity">
    <text evidence="1">Belongs to the TRAFAC class OBG-HflX-like GTPase superfamily. OBG GTPase family.</text>
</comment>
<dbReference type="InterPro" id="IPR036726">
    <property type="entry name" value="GTP1_OBG_dom_sf"/>
</dbReference>
<dbReference type="InterPro" id="IPR006073">
    <property type="entry name" value="GTP-bd"/>
</dbReference>
<dbReference type="AlphaFoldDB" id="A0A1W1DD24"/>
<dbReference type="PANTHER" id="PTHR11702:SF31">
    <property type="entry name" value="MITOCHONDRIAL RIBOSOME-ASSOCIATED GTPASE 2"/>
    <property type="match status" value="1"/>
</dbReference>
<dbReference type="PROSITE" id="PS51883">
    <property type="entry name" value="OBG"/>
    <property type="match status" value="1"/>
</dbReference>
<dbReference type="EMBL" id="FPHT01000275">
    <property type="protein sequence ID" value="SFV82869.1"/>
    <property type="molecule type" value="Genomic_DNA"/>
</dbReference>
<sequence>MKFVDSASIRIEAGKGGAGCLGFRREKYIPDGGPDGGDGGDGGHIYFRGQEGLNTLSEFRFNRLFRAKNGQPGQGQNKRGKSAVHLTVEIPLGTKVYDLETDELIGEMIEHDQVMLVAKGGFHGLGNTRFKSSINRAPRKTTPGTPGEAREIGLELSIMADIGLLGMPNAGKSSLIRQISSARPKVADYPFTTLHPSLGVVSLNDTHIVMADIPGLIEDASEGVGLGFEFLKHLARAKALLHVVDILPADASDPVQNYLTIENELRKYDQDLADKPRLLAVNKMDLLPEGDRDKIVKEFLNGIDYDGKVFNISALNGLGCKDLVYGLFQLVEENG</sequence>
<dbReference type="InterPro" id="IPR006169">
    <property type="entry name" value="GTP1_OBG_dom"/>
</dbReference>
<accession>A0A1W1DD24</accession>
<evidence type="ECO:0000256" key="3">
    <source>
        <dbReference type="ARBA" id="ARBA00023134"/>
    </source>
</evidence>
<dbReference type="InterPro" id="IPR027417">
    <property type="entry name" value="P-loop_NTPase"/>
</dbReference>
<evidence type="ECO:0000313" key="6">
    <source>
        <dbReference type="EMBL" id="SFV79025.1"/>
    </source>
</evidence>
<keyword evidence="2" id="KW-0547">Nucleotide-binding</keyword>
<dbReference type="NCBIfam" id="TIGR02729">
    <property type="entry name" value="Obg_CgtA"/>
    <property type="match status" value="1"/>
</dbReference>
<feature type="domain" description="Obg" evidence="5">
    <location>
        <begin position="1"/>
        <end position="159"/>
    </location>
</feature>
<dbReference type="GO" id="GO:0000287">
    <property type="term" value="F:magnesium ion binding"/>
    <property type="evidence" value="ECO:0007669"/>
    <property type="project" value="InterPro"/>
</dbReference>
<dbReference type="NCBIfam" id="NF008956">
    <property type="entry name" value="PRK12299.1"/>
    <property type="match status" value="1"/>
</dbReference>
<dbReference type="CDD" id="cd01898">
    <property type="entry name" value="Obg"/>
    <property type="match status" value="1"/>
</dbReference>
<evidence type="ECO:0000256" key="2">
    <source>
        <dbReference type="ARBA" id="ARBA00022741"/>
    </source>
</evidence>
<feature type="domain" description="OBG-type G" evidence="4">
    <location>
        <begin position="160"/>
        <end position="332"/>
    </location>
</feature>
<dbReference type="PIRSF" id="PIRSF002401">
    <property type="entry name" value="GTP_bd_Obg/CgtA"/>
    <property type="match status" value="1"/>
</dbReference>
<dbReference type="GO" id="GO:0003924">
    <property type="term" value="F:GTPase activity"/>
    <property type="evidence" value="ECO:0007669"/>
    <property type="project" value="InterPro"/>
</dbReference>
<dbReference type="FunFam" id="2.70.210.12:FF:000001">
    <property type="entry name" value="GTPase Obg"/>
    <property type="match status" value="1"/>
</dbReference>
<dbReference type="Pfam" id="PF01018">
    <property type="entry name" value="GTP1_OBG"/>
    <property type="match status" value="1"/>
</dbReference>
<dbReference type="InterPro" id="IPR014100">
    <property type="entry name" value="GTP-bd_Obg/CgtA"/>
</dbReference>
<dbReference type="PRINTS" id="PR00326">
    <property type="entry name" value="GTP1OBG"/>
</dbReference>
<name>A0A1W1DD24_9ZZZZ</name>
<dbReference type="EMBL" id="FPHS01000091">
    <property type="protein sequence ID" value="SFV79025.1"/>
    <property type="molecule type" value="Genomic_DNA"/>
</dbReference>
<dbReference type="PANTHER" id="PTHR11702">
    <property type="entry name" value="DEVELOPMENTALLY REGULATED GTP-BINDING PROTEIN-RELATED"/>
    <property type="match status" value="1"/>
</dbReference>
<organism evidence="6">
    <name type="scientific">hydrothermal vent metagenome</name>
    <dbReference type="NCBI Taxonomy" id="652676"/>
    <lineage>
        <taxon>unclassified sequences</taxon>
        <taxon>metagenomes</taxon>
        <taxon>ecological metagenomes</taxon>
    </lineage>
</organism>
<dbReference type="NCBIfam" id="NF008955">
    <property type="entry name" value="PRK12297.1"/>
    <property type="match status" value="1"/>
</dbReference>
<dbReference type="Gene3D" id="3.40.50.300">
    <property type="entry name" value="P-loop containing nucleotide triphosphate hydrolases"/>
    <property type="match status" value="1"/>
</dbReference>
<evidence type="ECO:0000256" key="1">
    <source>
        <dbReference type="ARBA" id="ARBA00007699"/>
    </source>
</evidence>
<gene>
    <name evidence="6" type="ORF">MNB_SUP05-11-8</name>
    <name evidence="7" type="ORF">MNB_SUP05-12-257</name>
</gene>
<dbReference type="HAMAP" id="MF_01454">
    <property type="entry name" value="GTPase_Obg"/>
    <property type="match status" value="1"/>
</dbReference>
<dbReference type="SUPFAM" id="SSF82051">
    <property type="entry name" value="Obg GTP-binding protein N-terminal domain"/>
    <property type="match status" value="1"/>
</dbReference>
<proteinExistence type="inferred from homology"/>
<keyword evidence="3" id="KW-0342">GTP-binding</keyword>
<dbReference type="Gene3D" id="2.70.210.12">
    <property type="entry name" value="GTP1/OBG domain"/>
    <property type="match status" value="1"/>
</dbReference>
<dbReference type="PROSITE" id="PS51710">
    <property type="entry name" value="G_OBG"/>
    <property type="match status" value="1"/>
</dbReference>
<evidence type="ECO:0000313" key="7">
    <source>
        <dbReference type="EMBL" id="SFV82869.1"/>
    </source>
</evidence>
<protein>
    <submittedName>
        <fullName evidence="6">GTP-binding protein Obg</fullName>
    </submittedName>
</protein>
<evidence type="ECO:0000259" key="4">
    <source>
        <dbReference type="PROSITE" id="PS51710"/>
    </source>
</evidence>
<reference evidence="6" key="1">
    <citation type="submission" date="2016-10" db="EMBL/GenBank/DDBJ databases">
        <authorList>
            <person name="de Groot N.N."/>
        </authorList>
    </citation>
    <scope>NUCLEOTIDE SEQUENCE</scope>
</reference>
<dbReference type="Pfam" id="PF01926">
    <property type="entry name" value="MMR_HSR1"/>
    <property type="match status" value="1"/>
</dbReference>
<dbReference type="GO" id="GO:0005525">
    <property type="term" value="F:GTP binding"/>
    <property type="evidence" value="ECO:0007669"/>
    <property type="project" value="UniProtKB-KW"/>
</dbReference>
<dbReference type="InterPro" id="IPR045086">
    <property type="entry name" value="OBG_GTPase"/>
</dbReference>
<dbReference type="InterPro" id="IPR031167">
    <property type="entry name" value="G_OBG"/>
</dbReference>
<dbReference type="SUPFAM" id="SSF52540">
    <property type="entry name" value="P-loop containing nucleoside triphosphate hydrolases"/>
    <property type="match status" value="1"/>
</dbReference>
<evidence type="ECO:0000259" key="5">
    <source>
        <dbReference type="PROSITE" id="PS51883"/>
    </source>
</evidence>